<protein>
    <submittedName>
        <fullName evidence="1">Uncharacterized protein</fullName>
    </submittedName>
</protein>
<evidence type="ECO:0000313" key="2">
    <source>
        <dbReference type="Proteomes" id="UP000236319"/>
    </source>
</evidence>
<dbReference type="RefSeq" id="XP_028865681.1">
    <property type="nucleotide sequence ID" value="XM_029009848.1"/>
</dbReference>
<name>A0A2H6K8Y4_9APIC</name>
<dbReference type="AlphaFoldDB" id="A0A2H6K8Y4"/>
<gene>
    <name evidence="1" type="ORF">BOVATA_009310</name>
</gene>
<keyword evidence="2" id="KW-1185">Reference proteome</keyword>
<comment type="caution">
    <text evidence="1">The sequence shown here is derived from an EMBL/GenBank/DDBJ whole genome shotgun (WGS) entry which is preliminary data.</text>
</comment>
<dbReference type="VEuPathDB" id="PiroplasmaDB:BOVATA_009310"/>
<sequence length="86" mass="9460">MSIVVSLAVGGITLIGGLEDLRFERKRRYGKMSEAGCNCGKKGGTCNGNECRACEDARTSESRQSEKPSDGPRLYRSEVNVKYRIL</sequence>
<proteinExistence type="predicted"/>
<reference evidence="1 2" key="1">
    <citation type="journal article" date="2017" name="BMC Genomics">
        <title>Whole-genome assembly of Babesia ovata and comparative genomics between closely related pathogens.</title>
        <authorList>
            <person name="Yamagishi J."/>
            <person name="Asada M."/>
            <person name="Hakimi H."/>
            <person name="Tanaka T.Q."/>
            <person name="Sugimoto C."/>
            <person name="Kawazu S."/>
        </authorList>
    </citation>
    <scope>NUCLEOTIDE SEQUENCE [LARGE SCALE GENOMIC DNA]</scope>
    <source>
        <strain evidence="1 2">Miyake</strain>
    </source>
</reference>
<evidence type="ECO:0000313" key="1">
    <source>
        <dbReference type="EMBL" id="GBE59438.1"/>
    </source>
</evidence>
<dbReference type="GeneID" id="39873208"/>
<dbReference type="Proteomes" id="UP000236319">
    <property type="component" value="Unassembled WGS sequence"/>
</dbReference>
<dbReference type="EMBL" id="BDSA01000001">
    <property type="protein sequence ID" value="GBE59438.1"/>
    <property type="molecule type" value="Genomic_DNA"/>
</dbReference>
<accession>A0A2H6K8Y4</accession>
<organism evidence="1 2">
    <name type="scientific">Babesia ovata</name>
    <dbReference type="NCBI Taxonomy" id="189622"/>
    <lineage>
        <taxon>Eukaryota</taxon>
        <taxon>Sar</taxon>
        <taxon>Alveolata</taxon>
        <taxon>Apicomplexa</taxon>
        <taxon>Aconoidasida</taxon>
        <taxon>Piroplasmida</taxon>
        <taxon>Babesiidae</taxon>
        <taxon>Babesia</taxon>
    </lineage>
</organism>